<reference evidence="6" key="1">
    <citation type="submission" date="2019-11" db="UniProtKB">
        <authorList>
            <consortium name="WormBaseParasite"/>
        </authorList>
    </citation>
    <scope>IDENTIFICATION</scope>
</reference>
<dbReference type="SUPFAM" id="SSF117892">
    <property type="entry name" value="Band 7/SPFH domain"/>
    <property type="match status" value="1"/>
</dbReference>
<dbReference type="SMART" id="SM00244">
    <property type="entry name" value="PHB"/>
    <property type="match status" value="1"/>
</dbReference>
<evidence type="ECO:0000256" key="1">
    <source>
        <dbReference type="ARBA" id="ARBA00004370"/>
    </source>
</evidence>
<dbReference type="GO" id="GO:0072659">
    <property type="term" value="P:protein localization to plasma membrane"/>
    <property type="evidence" value="ECO:0007669"/>
    <property type="project" value="TreeGrafter"/>
</dbReference>
<dbReference type="InterPro" id="IPR027705">
    <property type="entry name" value="Flotillin_fam"/>
</dbReference>
<dbReference type="InterPro" id="IPR036013">
    <property type="entry name" value="Band_7/SPFH_dom_sf"/>
</dbReference>
<dbReference type="GO" id="GO:0070528">
    <property type="term" value="P:protein kinase C signaling"/>
    <property type="evidence" value="ECO:0007669"/>
    <property type="project" value="TreeGrafter"/>
</dbReference>
<sequence>PRYDKCLTAFLGNLVYADFNHFATDYKQVNRCCHSKPYYVPGGRVFVLPLIQRLDRISLNIMTLIIESPRIYTRNGVPITVTGVAQVKVQGSNPEMLSAACEQFLSKSEREIQEVAKLTLEGHQRAIMGNMTVEEIYKDRKLFSKCVFEVASSDLVNMGISVVSYTLKDIKDDEGYLEALGMARTAQVKRDARIGEAEARRDAGIREAQAEDARIAGQLKNEALIAKAKRDLALKQAACDKEVQALKAKSQLAYQLQAAKTQQEIKAEEMGIELVERKRRIELEELEKERMKYILDATVRKPAESECFRLKTIAEAEQIRVTAEAEAEAEAIKLRGLAEADANRAVVLAEAEKMKRVAEALKNYQSAAMLDMVLQTLPRVAAEVSAPLAHCDKVTMVSTGEGDVGIAKLSNEVIRVIEGLPQLVNSLTGQDMKTYIPAR</sequence>
<proteinExistence type="inferred from homology"/>
<dbReference type="CDD" id="cd03399">
    <property type="entry name" value="SPFH_flotillin"/>
    <property type="match status" value="1"/>
</dbReference>
<evidence type="ECO:0000256" key="2">
    <source>
        <dbReference type="ARBA" id="ARBA00007161"/>
    </source>
</evidence>
<evidence type="ECO:0000313" key="6">
    <source>
        <dbReference type="WBParaSite" id="MCU_001576-RB"/>
    </source>
</evidence>
<dbReference type="PANTHER" id="PTHR13806:SF46">
    <property type="entry name" value="FLOTILLIN-1-RELATED"/>
    <property type="match status" value="1"/>
</dbReference>
<keyword evidence="3" id="KW-0472">Membrane</keyword>
<evidence type="ECO:0000256" key="4">
    <source>
        <dbReference type="RuleBase" id="RU366054"/>
    </source>
</evidence>
<evidence type="ECO:0000259" key="5">
    <source>
        <dbReference type="SMART" id="SM00244"/>
    </source>
</evidence>
<organism evidence="6">
    <name type="scientific">Mesocestoides corti</name>
    <name type="common">Flatworm</name>
    <dbReference type="NCBI Taxonomy" id="53468"/>
    <lineage>
        <taxon>Eukaryota</taxon>
        <taxon>Metazoa</taxon>
        <taxon>Spiralia</taxon>
        <taxon>Lophotrochozoa</taxon>
        <taxon>Platyhelminthes</taxon>
        <taxon>Cestoda</taxon>
        <taxon>Eucestoda</taxon>
        <taxon>Cyclophyllidea</taxon>
        <taxon>Mesocestoididae</taxon>
        <taxon>Mesocestoides</taxon>
    </lineage>
</organism>
<dbReference type="InterPro" id="IPR001107">
    <property type="entry name" value="Band_7"/>
</dbReference>
<dbReference type="GO" id="GO:0031410">
    <property type="term" value="C:cytoplasmic vesicle"/>
    <property type="evidence" value="ECO:0007669"/>
    <property type="project" value="TreeGrafter"/>
</dbReference>
<comment type="similarity">
    <text evidence="2 4">Belongs to the band 7/mec-2 family. Flotillin subfamily.</text>
</comment>
<dbReference type="GO" id="GO:0016600">
    <property type="term" value="C:flotillin complex"/>
    <property type="evidence" value="ECO:0007669"/>
    <property type="project" value="TreeGrafter"/>
</dbReference>
<dbReference type="WBParaSite" id="MCU_001576-RB">
    <property type="protein sequence ID" value="MCU_001576-RB"/>
    <property type="gene ID" value="MCU_001576"/>
</dbReference>
<dbReference type="Pfam" id="PF01145">
    <property type="entry name" value="Band_7"/>
    <property type="match status" value="1"/>
</dbReference>
<name>A0A5K3ENT9_MESCO</name>
<comment type="subcellular location">
    <subcellularLocation>
        <location evidence="1">Membrane</location>
    </subcellularLocation>
</comment>
<evidence type="ECO:0000256" key="3">
    <source>
        <dbReference type="ARBA" id="ARBA00023136"/>
    </source>
</evidence>
<dbReference type="GO" id="GO:1901890">
    <property type="term" value="P:positive regulation of cell junction assembly"/>
    <property type="evidence" value="ECO:0007669"/>
    <property type="project" value="TreeGrafter"/>
</dbReference>
<dbReference type="GO" id="GO:2000049">
    <property type="term" value="P:positive regulation of cell-cell adhesion mediated by cadherin"/>
    <property type="evidence" value="ECO:0007669"/>
    <property type="project" value="TreeGrafter"/>
</dbReference>
<dbReference type="GO" id="GO:0002090">
    <property type="term" value="P:regulation of receptor internalization"/>
    <property type="evidence" value="ECO:0007669"/>
    <property type="project" value="TreeGrafter"/>
</dbReference>
<accession>A0A5K3ENT9</accession>
<dbReference type="Pfam" id="PF15975">
    <property type="entry name" value="Flot"/>
    <property type="match status" value="1"/>
</dbReference>
<dbReference type="Gene3D" id="3.30.479.30">
    <property type="entry name" value="Band 7 domain"/>
    <property type="match status" value="1"/>
</dbReference>
<dbReference type="GO" id="GO:0045807">
    <property type="term" value="P:positive regulation of endocytosis"/>
    <property type="evidence" value="ECO:0007669"/>
    <property type="project" value="TreeGrafter"/>
</dbReference>
<dbReference type="InterPro" id="IPR031905">
    <property type="entry name" value="Flotillin_C"/>
</dbReference>
<dbReference type="AlphaFoldDB" id="A0A5K3ENT9"/>
<protein>
    <submittedName>
        <fullName evidence="6">PHB domain-containing protein</fullName>
    </submittedName>
</protein>
<dbReference type="PANTHER" id="PTHR13806">
    <property type="entry name" value="FLOTILLIN-RELATED"/>
    <property type="match status" value="1"/>
</dbReference>
<dbReference type="GO" id="GO:0002020">
    <property type="term" value="F:protease binding"/>
    <property type="evidence" value="ECO:0007669"/>
    <property type="project" value="TreeGrafter"/>
</dbReference>
<feature type="domain" description="Band 7" evidence="5">
    <location>
        <begin position="100"/>
        <end position="282"/>
    </location>
</feature>